<evidence type="ECO:0000256" key="2">
    <source>
        <dbReference type="ARBA" id="ARBA00022737"/>
    </source>
</evidence>
<dbReference type="InterPro" id="IPR020472">
    <property type="entry name" value="WD40_PAC1"/>
</dbReference>
<keyword evidence="2" id="KW-0677">Repeat</keyword>
<gene>
    <name evidence="4" type="primary">GLE2</name>
    <name evidence="4" type="ORF">K7432_002389</name>
</gene>
<dbReference type="InterPro" id="IPR036322">
    <property type="entry name" value="WD40_repeat_dom_sf"/>
</dbReference>
<keyword evidence="1 3" id="KW-0853">WD repeat</keyword>
<name>A0ABR2W7U8_9FUNG</name>
<dbReference type="PANTHER" id="PTHR10971">
    <property type="entry name" value="MRNA EXPORT FACTOR AND BUB3"/>
    <property type="match status" value="1"/>
</dbReference>
<dbReference type="Proteomes" id="UP001479436">
    <property type="component" value="Unassembled WGS sequence"/>
</dbReference>
<dbReference type="SUPFAM" id="SSF50978">
    <property type="entry name" value="WD40 repeat-like"/>
    <property type="match status" value="1"/>
</dbReference>
<dbReference type="Pfam" id="PF00400">
    <property type="entry name" value="WD40"/>
    <property type="match status" value="4"/>
</dbReference>
<evidence type="ECO:0000313" key="5">
    <source>
        <dbReference type="Proteomes" id="UP001479436"/>
    </source>
</evidence>
<dbReference type="PRINTS" id="PR00320">
    <property type="entry name" value="GPROTEINBRPT"/>
</dbReference>
<sequence>MLSSNVNKDFEVSQPPEDGISELSFSTQADFLAVSSWDNQVRIYEVQPNGSTVGKAMYNHEGPVLCCKWSKDGTKIASGSADKTAKLYDTATGQSQQIAQHDAPISCIQWVGEQNIVATGSWDKTVKYWDTRSPNPVGTVNLPERCYAMDATFPLMVVGTAERHVLVFNLNNPTTPYKTLTSPLKWQTRSISCFPNSSGYLVGSIEGRVGVQYVEDKDQGSNFSFKCHRENSNVYAVNAMSFHPVHGTFATTGSDGTINFWDKDSKQRLKAFSNVGGPISACTFNRNGSIFAYSVSYDWSKGHQHATPSNKNQIFLHAVKEDDVKPRTLAKKR</sequence>
<dbReference type="SMART" id="SM00320">
    <property type="entry name" value="WD40"/>
    <property type="match status" value="4"/>
</dbReference>
<dbReference type="Gene3D" id="2.130.10.10">
    <property type="entry name" value="YVTN repeat-like/Quinoprotein amine dehydrogenase"/>
    <property type="match status" value="1"/>
</dbReference>
<protein>
    <submittedName>
        <fullName evidence="4">RNA export factor gle2</fullName>
    </submittedName>
</protein>
<evidence type="ECO:0000256" key="3">
    <source>
        <dbReference type="PROSITE-ProRule" id="PRU00221"/>
    </source>
</evidence>
<comment type="caution">
    <text evidence="4">The sequence shown here is derived from an EMBL/GenBank/DDBJ whole genome shotgun (WGS) entry which is preliminary data.</text>
</comment>
<dbReference type="PROSITE" id="PS50082">
    <property type="entry name" value="WD_REPEATS_2"/>
    <property type="match status" value="3"/>
</dbReference>
<dbReference type="PROSITE" id="PS50294">
    <property type="entry name" value="WD_REPEATS_REGION"/>
    <property type="match status" value="2"/>
</dbReference>
<dbReference type="EMBL" id="JASJQH010006939">
    <property type="protein sequence ID" value="KAK9722809.1"/>
    <property type="molecule type" value="Genomic_DNA"/>
</dbReference>
<dbReference type="InterPro" id="IPR015943">
    <property type="entry name" value="WD40/YVTN_repeat-like_dom_sf"/>
</dbReference>
<feature type="repeat" description="WD" evidence="3">
    <location>
        <begin position="98"/>
        <end position="139"/>
    </location>
</feature>
<feature type="repeat" description="WD" evidence="3">
    <location>
        <begin position="57"/>
        <end position="98"/>
    </location>
</feature>
<evidence type="ECO:0000256" key="1">
    <source>
        <dbReference type="ARBA" id="ARBA00022574"/>
    </source>
</evidence>
<organism evidence="4 5">
    <name type="scientific">Basidiobolus ranarum</name>
    <dbReference type="NCBI Taxonomy" id="34480"/>
    <lineage>
        <taxon>Eukaryota</taxon>
        <taxon>Fungi</taxon>
        <taxon>Fungi incertae sedis</taxon>
        <taxon>Zoopagomycota</taxon>
        <taxon>Entomophthoromycotina</taxon>
        <taxon>Basidiobolomycetes</taxon>
        <taxon>Basidiobolales</taxon>
        <taxon>Basidiobolaceae</taxon>
        <taxon>Basidiobolus</taxon>
    </lineage>
</organism>
<dbReference type="InterPro" id="IPR001680">
    <property type="entry name" value="WD40_rpt"/>
</dbReference>
<reference evidence="4 5" key="1">
    <citation type="submission" date="2023-04" db="EMBL/GenBank/DDBJ databases">
        <title>Genome of Basidiobolus ranarum AG-B5.</title>
        <authorList>
            <person name="Stajich J.E."/>
            <person name="Carter-House D."/>
            <person name="Gryganskyi A."/>
        </authorList>
    </citation>
    <scope>NUCLEOTIDE SEQUENCE [LARGE SCALE GENOMIC DNA]</scope>
    <source>
        <strain evidence="4 5">AG-B5</strain>
    </source>
</reference>
<keyword evidence="5" id="KW-1185">Reference proteome</keyword>
<proteinExistence type="predicted"/>
<evidence type="ECO:0000313" key="4">
    <source>
        <dbReference type="EMBL" id="KAK9722809.1"/>
    </source>
</evidence>
<feature type="repeat" description="WD" evidence="3">
    <location>
        <begin position="230"/>
        <end position="271"/>
    </location>
</feature>
<accession>A0ABR2W7U8</accession>